<sequence>MSSLITSVRILFQSKTVKILAAGGMVVLFFLQFRKYSGIHSIFKRIYKPSLKYREKKKVHVIESPEIWEEFCHRILKQNIKVIGLDCEWVSHGKRALPVSLLQVATPRGDCGLVRLSKMSEVPESLHQIMQDRSILKVGVAVVDDGKKLGRDYGITVQGCVDLRYVLARVRGIFNVKTESLREITKEVLDVVIEKDAAVRRGNWEAETYTEAQIDYAAKDALVGVDIFTHLIMAKMEGQKVHISEKALMENELDLRFWPTARSMCQGIVDLSYKSQIARNQKEENKTMSMETMRFSLDKDDLQNNDEDDDNNTEDAEGSSSLTVKDKRAYVVRKRPLYYNCFLLAPDGQELCTCDVRKVEWYLEKGLAVKVKEDPLTVKLNFEPGGRPEGEDDYYLQQKDNICVACGSEEMLIKKQVVPKEYRRFFPTSLKDHSSHDILLLCVPCHRKSTQYDNVLRYQLAKESGYPIDMGSSVKVHADRDLQKVKSAARALLSPKSDQIPVERRKDLQQVVLDFYGTEELSTEILQDAAEMDFRTINDEFFPHGKGVIRHVRKNEGIYNFERRWRQHFLDTMKPKYLPSKWSVDHKHARTEFYS</sequence>
<proteinExistence type="predicted"/>
<evidence type="ECO:0000313" key="7">
    <source>
        <dbReference type="Proteomes" id="UP000005408"/>
    </source>
</evidence>
<evidence type="ECO:0000259" key="5">
    <source>
        <dbReference type="SMART" id="SM00474"/>
    </source>
</evidence>
<dbReference type="OMA" id="RYYQTPK"/>
<dbReference type="InterPro" id="IPR002562">
    <property type="entry name" value="3'-5'_exonuclease_dom"/>
</dbReference>
<dbReference type="OrthoDB" id="1920326at2759"/>
<organism evidence="6 7">
    <name type="scientific">Magallana gigas</name>
    <name type="common">Pacific oyster</name>
    <name type="synonym">Crassostrea gigas</name>
    <dbReference type="NCBI Taxonomy" id="29159"/>
    <lineage>
        <taxon>Eukaryota</taxon>
        <taxon>Metazoa</taxon>
        <taxon>Spiralia</taxon>
        <taxon>Lophotrochozoa</taxon>
        <taxon>Mollusca</taxon>
        <taxon>Bivalvia</taxon>
        <taxon>Autobranchia</taxon>
        <taxon>Pteriomorphia</taxon>
        <taxon>Ostreida</taxon>
        <taxon>Ostreoidea</taxon>
        <taxon>Ostreidae</taxon>
        <taxon>Magallana</taxon>
    </lineage>
</organism>
<dbReference type="InterPro" id="IPR036397">
    <property type="entry name" value="RNaseH_sf"/>
</dbReference>
<dbReference type="AlphaFoldDB" id="A0A8W8IL99"/>
<dbReference type="SUPFAM" id="SSF53098">
    <property type="entry name" value="Ribonuclease H-like"/>
    <property type="match status" value="1"/>
</dbReference>
<dbReference type="InterPro" id="IPR051132">
    <property type="entry name" value="3-5_Exonuclease_domain"/>
</dbReference>
<feature type="domain" description="3'-5' exonuclease" evidence="5">
    <location>
        <begin position="59"/>
        <end position="237"/>
    </location>
</feature>
<protein>
    <recommendedName>
        <fullName evidence="5">3'-5' exonuclease domain-containing protein</fullName>
    </recommendedName>
</protein>
<dbReference type="CDD" id="cd06141">
    <property type="entry name" value="WRN_exo"/>
    <property type="match status" value="1"/>
</dbReference>
<evidence type="ECO:0000256" key="1">
    <source>
        <dbReference type="ARBA" id="ARBA00022722"/>
    </source>
</evidence>
<keyword evidence="1" id="KW-0540">Nuclease</keyword>
<dbReference type="SMART" id="SM00474">
    <property type="entry name" value="35EXOc"/>
    <property type="match status" value="1"/>
</dbReference>
<dbReference type="Proteomes" id="UP000005408">
    <property type="component" value="Unassembled WGS sequence"/>
</dbReference>
<feature type="region of interest" description="Disordered" evidence="4">
    <location>
        <begin position="297"/>
        <end position="320"/>
    </location>
</feature>
<evidence type="ECO:0000256" key="3">
    <source>
        <dbReference type="ARBA" id="ARBA00022839"/>
    </source>
</evidence>
<accession>A0A8W8IL99</accession>
<dbReference type="Pfam" id="PF01612">
    <property type="entry name" value="DNA_pol_A_exo1"/>
    <property type="match status" value="1"/>
</dbReference>
<dbReference type="GO" id="GO:0008408">
    <property type="term" value="F:3'-5' exonuclease activity"/>
    <property type="evidence" value="ECO:0007669"/>
    <property type="project" value="InterPro"/>
</dbReference>
<dbReference type="GO" id="GO:0005737">
    <property type="term" value="C:cytoplasm"/>
    <property type="evidence" value="ECO:0007669"/>
    <property type="project" value="TreeGrafter"/>
</dbReference>
<keyword evidence="3" id="KW-0269">Exonuclease</keyword>
<reference evidence="6" key="1">
    <citation type="submission" date="2022-08" db="UniProtKB">
        <authorList>
            <consortium name="EnsemblMetazoa"/>
        </authorList>
    </citation>
    <scope>IDENTIFICATION</scope>
    <source>
        <strain evidence="6">05x7-T-G4-1.051#20</strain>
    </source>
</reference>
<evidence type="ECO:0000313" key="6">
    <source>
        <dbReference type="EnsemblMetazoa" id="G14477.1:cds"/>
    </source>
</evidence>
<dbReference type="GO" id="GO:0006139">
    <property type="term" value="P:nucleobase-containing compound metabolic process"/>
    <property type="evidence" value="ECO:0007669"/>
    <property type="project" value="InterPro"/>
</dbReference>
<name>A0A8W8IL99_MAGGI</name>
<evidence type="ECO:0000256" key="2">
    <source>
        <dbReference type="ARBA" id="ARBA00022801"/>
    </source>
</evidence>
<dbReference type="PANTHER" id="PTHR13620">
    <property type="entry name" value="3-5 EXONUCLEASE"/>
    <property type="match status" value="1"/>
</dbReference>
<dbReference type="InterPro" id="IPR012337">
    <property type="entry name" value="RNaseH-like_sf"/>
</dbReference>
<evidence type="ECO:0000256" key="4">
    <source>
        <dbReference type="SAM" id="MobiDB-lite"/>
    </source>
</evidence>
<dbReference type="Gene3D" id="3.30.420.10">
    <property type="entry name" value="Ribonuclease H-like superfamily/Ribonuclease H"/>
    <property type="match status" value="1"/>
</dbReference>
<dbReference type="GO" id="GO:0003676">
    <property type="term" value="F:nucleic acid binding"/>
    <property type="evidence" value="ECO:0007669"/>
    <property type="project" value="InterPro"/>
</dbReference>
<keyword evidence="7" id="KW-1185">Reference proteome</keyword>
<feature type="compositionally biased region" description="Acidic residues" evidence="4">
    <location>
        <begin position="303"/>
        <end position="317"/>
    </location>
</feature>
<dbReference type="PANTHER" id="PTHR13620:SF104">
    <property type="entry name" value="EXONUCLEASE 3'-5' DOMAIN-CONTAINING PROTEIN 2"/>
    <property type="match status" value="1"/>
</dbReference>
<keyword evidence="2" id="KW-0378">Hydrolase</keyword>
<dbReference type="GO" id="GO:0005634">
    <property type="term" value="C:nucleus"/>
    <property type="evidence" value="ECO:0007669"/>
    <property type="project" value="TreeGrafter"/>
</dbReference>
<dbReference type="EnsemblMetazoa" id="G14477.1">
    <property type="protein sequence ID" value="G14477.1:cds"/>
    <property type="gene ID" value="G14477"/>
</dbReference>